<comment type="caution">
    <text evidence="2">The sequence shown here is derived from an EMBL/GenBank/DDBJ whole genome shotgun (WGS) entry which is preliminary data.</text>
</comment>
<proteinExistence type="predicted"/>
<accession>A0A016U5C7</accession>
<dbReference type="AlphaFoldDB" id="A0A016U5C7"/>
<gene>
    <name evidence="2" type="primary">Acey_s0059.g3070</name>
    <name evidence="2" type="ORF">Y032_0059g3070</name>
</gene>
<evidence type="ECO:0000313" key="2">
    <source>
        <dbReference type="EMBL" id="EYC09828.1"/>
    </source>
</evidence>
<dbReference type="Proteomes" id="UP000024635">
    <property type="component" value="Unassembled WGS sequence"/>
</dbReference>
<sequence length="109" mass="11379">MAVHISSRMATATMYPSPVRSSCVPNGDLSKLSCKMFPNACAPSAAALDGCRRTFASATHPHASAAQHLVWPIVALGHNFIRASAGQTSPTELAESPAERRHGDPIGVA</sequence>
<reference evidence="3" key="1">
    <citation type="journal article" date="2015" name="Nat. Genet.">
        <title>The genome and transcriptome of the zoonotic hookworm Ancylostoma ceylanicum identify infection-specific gene families.</title>
        <authorList>
            <person name="Schwarz E.M."/>
            <person name="Hu Y."/>
            <person name="Antoshechkin I."/>
            <person name="Miller M.M."/>
            <person name="Sternberg P.W."/>
            <person name="Aroian R.V."/>
        </authorList>
    </citation>
    <scope>NUCLEOTIDE SEQUENCE</scope>
    <source>
        <strain evidence="3">HY135</strain>
    </source>
</reference>
<evidence type="ECO:0000256" key="1">
    <source>
        <dbReference type="SAM" id="MobiDB-lite"/>
    </source>
</evidence>
<feature type="region of interest" description="Disordered" evidence="1">
    <location>
        <begin position="86"/>
        <end position="109"/>
    </location>
</feature>
<dbReference type="EMBL" id="JARK01001395">
    <property type="protein sequence ID" value="EYC09828.1"/>
    <property type="molecule type" value="Genomic_DNA"/>
</dbReference>
<keyword evidence="3" id="KW-1185">Reference proteome</keyword>
<organism evidence="2 3">
    <name type="scientific">Ancylostoma ceylanicum</name>
    <dbReference type="NCBI Taxonomy" id="53326"/>
    <lineage>
        <taxon>Eukaryota</taxon>
        <taxon>Metazoa</taxon>
        <taxon>Ecdysozoa</taxon>
        <taxon>Nematoda</taxon>
        <taxon>Chromadorea</taxon>
        <taxon>Rhabditida</taxon>
        <taxon>Rhabditina</taxon>
        <taxon>Rhabditomorpha</taxon>
        <taxon>Strongyloidea</taxon>
        <taxon>Ancylostomatidae</taxon>
        <taxon>Ancylostomatinae</taxon>
        <taxon>Ancylostoma</taxon>
    </lineage>
</organism>
<feature type="compositionally biased region" description="Basic and acidic residues" evidence="1">
    <location>
        <begin position="97"/>
        <end position="109"/>
    </location>
</feature>
<evidence type="ECO:0000313" key="3">
    <source>
        <dbReference type="Proteomes" id="UP000024635"/>
    </source>
</evidence>
<protein>
    <submittedName>
        <fullName evidence="2">Uncharacterized protein</fullName>
    </submittedName>
</protein>
<name>A0A016U5C7_9BILA</name>